<proteinExistence type="predicted"/>
<sequence length="102" mass="11123">MGKVVDITDKLKFEENPALVINGKKYEVNADATTMIEVMGELGDAEDDVTPGTISKLCKLIFTDKAQKDLAKLHLKFDDYTVVVQEAISLISGTDGEEESGE</sequence>
<dbReference type="EMBL" id="BK015965">
    <property type="protein sequence ID" value="DAF87634.1"/>
    <property type="molecule type" value="Genomic_DNA"/>
</dbReference>
<reference evidence="1" key="1">
    <citation type="journal article" date="2021" name="Proc. Natl. Acad. Sci. U.S.A.">
        <title>A Catalog of Tens of Thousands of Viruses from Human Metagenomes Reveals Hidden Associations with Chronic Diseases.</title>
        <authorList>
            <person name="Tisza M.J."/>
            <person name="Buck C.B."/>
        </authorList>
    </citation>
    <scope>NUCLEOTIDE SEQUENCE</scope>
    <source>
        <strain evidence="1">Ctuvi3</strain>
    </source>
</reference>
<accession>A0A8S5TZM8</accession>
<evidence type="ECO:0000313" key="1">
    <source>
        <dbReference type="EMBL" id="DAF87634.1"/>
    </source>
</evidence>
<organism evidence="1">
    <name type="scientific">Siphoviridae sp. ctuvi3</name>
    <dbReference type="NCBI Taxonomy" id="2825718"/>
    <lineage>
        <taxon>Viruses</taxon>
        <taxon>Duplodnaviria</taxon>
        <taxon>Heunggongvirae</taxon>
        <taxon>Uroviricota</taxon>
        <taxon>Caudoviricetes</taxon>
    </lineage>
</organism>
<protein>
    <submittedName>
        <fullName evidence="1">Uncharacterized protein</fullName>
    </submittedName>
</protein>
<name>A0A8S5TZM8_9CAUD</name>